<evidence type="ECO:0000313" key="3">
    <source>
        <dbReference type="Proteomes" id="UP000245910"/>
    </source>
</evidence>
<sequence length="119" mass="13695">MRKVWPESSHTSELTILGIMRWLESELRCPVHNASNKRDGHVDQEASASCSGTRHAITMPALMRQLIIFLVPTAVQVYICPYRHVRSMQRERGPRRIPVIFNKQICVPESPLDYISRVV</sequence>
<dbReference type="AlphaFoldDB" id="A0A2L2STX0"/>
<feature type="transmembrane region" description="Helical" evidence="1">
    <location>
        <begin position="62"/>
        <end position="82"/>
    </location>
</feature>
<evidence type="ECO:0000313" key="2">
    <source>
        <dbReference type="EMBL" id="CEI60802.1"/>
    </source>
</evidence>
<keyword evidence="1" id="KW-0812">Transmembrane</keyword>
<dbReference type="Proteomes" id="UP000245910">
    <property type="component" value="Chromosome II"/>
</dbReference>
<name>A0A2L2STX0_9HYPO</name>
<evidence type="ECO:0000256" key="1">
    <source>
        <dbReference type="SAM" id="Phobius"/>
    </source>
</evidence>
<accession>A0A2L2STX0</accession>
<proteinExistence type="predicted"/>
<keyword evidence="1" id="KW-1133">Transmembrane helix</keyword>
<reference evidence="3" key="1">
    <citation type="submission" date="2014-10" db="EMBL/GenBank/DDBJ databases">
        <authorList>
            <person name="King R."/>
        </authorList>
    </citation>
    <scope>NUCLEOTIDE SEQUENCE [LARGE SCALE GENOMIC DNA]</scope>
    <source>
        <strain evidence="3">A3/5</strain>
    </source>
</reference>
<organism evidence="2 3">
    <name type="scientific">Fusarium venenatum</name>
    <dbReference type="NCBI Taxonomy" id="56646"/>
    <lineage>
        <taxon>Eukaryota</taxon>
        <taxon>Fungi</taxon>
        <taxon>Dikarya</taxon>
        <taxon>Ascomycota</taxon>
        <taxon>Pezizomycotina</taxon>
        <taxon>Sordariomycetes</taxon>
        <taxon>Hypocreomycetidae</taxon>
        <taxon>Hypocreales</taxon>
        <taxon>Nectriaceae</taxon>
        <taxon>Fusarium</taxon>
    </lineage>
</organism>
<keyword evidence="3" id="KW-1185">Reference proteome</keyword>
<protein>
    <submittedName>
        <fullName evidence="2">Uncharacterized protein</fullName>
    </submittedName>
</protein>
<keyword evidence="1" id="KW-0472">Membrane</keyword>
<dbReference type="EMBL" id="LN649230">
    <property type="protein sequence ID" value="CEI60802.1"/>
    <property type="molecule type" value="Genomic_DNA"/>
</dbReference>